<name>A0A7M2SQ05_9ACTN</name>
<evidence type="ECO:0000313" key="1">
    <source>
        <dbReference type="EMBL" id="QOV38430.1"/>
    </source>
</evidence>
<dbReference type="Proteomes" id="UP000594205">
    <property type="component" value="Chromosome"/>
</dbReference>
<dbReference type="RefSeq" id="WP_194046231.1">
    <property type="nucleotide sequence ID" value="NZ_CP063373.1"/>
</dbReference>
<accession>A0A7M2SQ05</accession>
<protein>
    <submittedName>
        <fullName evidence="1">Uncharacterized protein</fullName>
    </submittedName>
</protein>
<organism evidence="1 2">
    <name type="scientific">Streptomyces ferrugineus</name>
    <dbReference type="NCBI Taxonomy" id="1413221"/>
    <lineage>
        <taxon>Bacteria</taxon>
        <taxon>Bacillati</taxon>
        <taxon>Actinomycetota</taxon>
        <taxon>Actinomycetes</taxon>
        <taxon>Kitasatosporales</taxon>
        <taxon>Streptomycetaceae</taxon>
        <taxon>Streptomyces</taxon>
    </lineage>
</organism>
<gene>
    <name evidence="1" type="ORF">IM697_08650</name>
</gene>
<evidence type="ECO:0000313" key="2">
    <source>
        <dbReference type="Proteomes" id="UP000594205"/>
    </source>
</evidence>
<dbReference type="EMBL" id="CP063373">
    <property type="protein sequence ID" value="QOV38430.1"/>
    <property type="molecule type" value="Genomic_DNA"/>
</dbReference>
<dbReference type="AlphaFoldDB" id="A0A7M2SQ05"/>
<proteinExistence type="predicted"/>
<sequence length="56" mass="5964">MRTTAGSACSSRSSARPGTRLPLRVAAVNYRAFRGMLMKSSIYFEGAADIAVGSHE</sequence>
<dbReference type="KEGG" id="sfeu:IM697_08650"/>
<reference evidence="1 2" key="1">
    <citation type="submission" date="2020-10" db="EMBL/GenBank/DDBJ databases">
        <title>Streptomyces ferrugineus complate genome analysis.</title>
        <authorList>
            <person name="Anwar N."/>
        </authorList>
    </citation>
    <scope>NUCLEOTIDE SEQUENCE [LARGE SCALE GENOMIC DNA]</scope>
    <source>
        <strain evidence="1 2">CCTCC AA2014009</strain>
    </source>
</reference>
<keyword evidence="2" id="KW-1185">Reference proteome</keyword>